<sequence length="265" mass="30493">MDESQQVNLVSNNITEKEEQVIIKPERDEKISIAEEISIFPELTANGKTVFRRHILPWKQRYNWDCGIACVAMCVSVHDRYDLYRNLNFYKKHFQFNESTWTIDLCYVLKHFAVPFRFATRFPGVDPQLRRYTFYKSSIDKDTSRVLNGFALASKNGINFCVAKTHIQSILQHVYAIGPAIILVNSNLLRCLDCSSACSSVFSCCFRTCYQGHYILVIGFDLKNNCVFYNNPTFGDRTCRIYAGDFEAARTAPGTDWDTIFIESG</sequence>
<dbReference type="PANTHER" id="PTHR31400:SF1">
    <property type="entry name" value="PROTEIN GUCD1"/>
    <property type="match status" value="1"/>
</dbReference>
<dbReference type="AlphaFoldDB" id="A0A8J2PKJ8"/>
<evidence type="ECO:0000313" key="1">
    <source>
        <dbReference type="EMBL" id="CAG7834208.1"/>
    </source>
</evidence>
<comment type="caution">
    <text evidence="1">The sequence shown here is derived from an EMBL/GenBank/DDBJ whole genome shotgun (WGS) entry which is preliminary data.</text>
</comment>
<dbReference type="EMBL" id="CAJVCH010570160">
    <property type="protein sequence ID" value="CAG7834208.1"/>
    <property type="molecule type" value="Genomic_DNA"/>
</dbReference>
<keyword evidence="2" id="KW-1185">Reference proteome</keyword>
<dbReference type="InterPro" id="IPR018616">
    <property type="entry name" value="GUCD1"/>
</dbReference>
<dbReference type="PANTHER" id="PTHR31400">
    <property type="entry name" value="GUANYLYL CYCLASE DOMAIN CONTAINING PROTEIN 1 GUCD1"/>
    <property type="match status" value="1"/>
</dbReference>
<dbReference type="Pfam" id="PF09778">
    <property type="entry name" value="Guanylate_cyc_2"/>
    <property type="match status" value="1"/>
</dbReference>
<protein>
    <recommendedName>
        <fullName evidence="3">Protein GUCD1</fullName>
    </recommendedName>
</protein>
<evidence type="ECO:0008006" key="3">
    <source>
        <dbReference type="Google" id="ProtNLM"/>
    </source>
</evidence>
<accession>A0A8J2PKJ8</accession>
<evidence type="ECO:0000313" key="2">
    <source>
        <dbReference type="Proteomes" id="UP000708208"/>
    </source>
</evidence>
<name>A0A8J2PKJ8_9HEXA</name>
<dbReference type="Proteomes" id="UP000708208">
    <property type="component" value="Unassembled WGS sequence"/>
</dbReference>
<dbReference type="OrthoDB" id="206796at2759"/>
<gene>
    <name evidence="1" type="ORF">AFUS01_LOCUS43736</name>
</gene>
<reference evidence="1" key="1">
    <citation type="submission" date="2021-06" db="EMBL/GenBank/DDBJ databases">
        <authorList>
            <person name="Hodson N. C."/>
            <person name="Mongue J. A."/>
            <person name="Jaron S. K."/>
        </authorList>
    </citation>
    <scope>NUCLEOTIDE SEQUENCE</scope>
</reference>
<organism evidence="1 2">
    <name type="scientific">Allacma fusca</name>
    <dbReference type="NCBI Taxonomy" id="39272"/>
    <lineage>
        <taxon>Eukaryota</taxon>
        <taxon>Metazoa</taxon>
        <taxon>Ecdysozoa</taxon>
        <taxon>Arthropoda</taxon>
        <taxon>Hexapoda</taxon>
        <taxon>Collembola</taxon>
        <taxon>Symphypleona</taxon>
        <taxon>Sminthuridae</taxon>
        <taxon>Allacma</taxon>
    </lineage>
</organism>
<proteinExistence type="predicted"/>